<evidence type="ECO:0000256" key="2">
    <source>
        <dbReference type="PIRSR" id="PIRSR613078-2"/>
    </source>
</evidence>
<dbReference type="PANTHER" id="PTHR48100:SF1">
    <property type="entry name" value="HISTIDINE PHOSPHATASE FAMILY PROTEIN-RELATED"/>
    <property type="match status" value="1"/>
</dbReference>
<sequence length="199" mass="21112">MSSLQCATTLVLARHGEAEYESSTWEVEGGSLTRVGREQAAGLADRLSGRRVAHVWTSTLARAVQTAEIAAARLGVGVTTRNDLVEFDLGDLAGSPRDTDPCAAPYGAWLAGDLDLRIPGGESGTDVVARMRGVLDEIVDAHRGETVLVVSHGGALRLAVPLLAHLDSGPHRIHNCATIEIEADDDGWVCRSWDPAPED</sequence>
<feature type="binding site" evidence="2">
    <location>
        <position position="62"/>
    </location>
    <ligand>
        <name>substrate</name>
    </ligand>
</feature>
<protein>
    <submittedName>
        <fullName evidence="3">Probable phosphoglycerate mutase</fullName>
    </submittedName>
</protein>
<organism evidence="3 4">
    <name type="scientific">Nocardioides szechwanensis</name>
    <dbReference type="NCBI Taxonomy" id="1005944"/>
    <lineage>
        <taxon>Bacteria</taxon>
        <taxon>Bacillati</taxon>
        <taxon>Actinomycetota</taxon>
        <taxon>Actinomycetes</taxon>
        <taxon>Propionibacteriales</taxon>
        <taxon>Nocardioidaceae</taxon>
        <taxon>Nocardioides</taxon>
    </lineage>
</organism>
<dbReference type="EMBL" id="FNIC01000001">
    <property type="protein sequence ID" value="SDM66223.1"/>
    <property type="molecule type" value="Genomic_DNA"/>
</dbReference>
<dbReference type="GO" id="GO:0016791">
    <property type="term" value="F:phosphatase activity"/>
    <property type="evidence" value="ECO:0007669"/>
    <property type="project" value="TreeGrafter"/>
</dbReference>
<name>A0A1G9V296_9ACTN</name>
<evidence type="ECO:0000313" key="4">
    <source>
        <dbReference type="Proteomes" id="UP000199004"/>
    </source>
</evidence>
<feature type="active site" description="Tele-phosphohistidine intermediate" evidence="1">
    <location>
        <position position="15"/>
    </location>
</feature>
<dbReference type="InterPro" id="IPR050275">
    <property type="entry name" value="PGM_Phosphatase"/>
</dbReference>
<dbReference type="InterPro" id="IPR013078">
    <property type="entry name" value="His_Pase_superF_clade-1"/>
</dbReference>
<dbReference type="SMART" id="SM00855">
    <property type="entry name" value="PGAM"/>
    <property type="match status" value="1"/>
</dbReference>
<dbReference type="PANTHER" id="PTHR48100">
    <property type="entry name" value="BROAD-SPECIFICITY PHOSPHATASE YOR283W-RELATED"/>
    <property type="match status" value="1"/>
</dbReference>
<accession>A0A1G9V296</accession>
<dbReference type="CDD" id="cd07067">
    <property type="entry name" value="HP_PGM_like"/>
    <property type="match status" value="1"/>
</dbReference>
<reference evidence="3 4" key="1">
    <citation type="submission" date="2016-10" db="EMBL/GenBank/DDBJ databases">
        <authorList>
            <person name="de Groot N.N."/>
        </authorList>
    </citation>
    <scope>NUCLEOTIDE SEQUENCE [LARGE SCALE GENOMIC DNA]</scope>
    <source>
        <strain evidence="3 4">CGMCC 1.11147</strain>
    </source>
</reference>
<proteinExistence type="predicted"/>
<dbReference type="STRING" id="1005944.SAMN05192576_0629"/>
<dbReference type="Gene3D" id="3.40.50.1240">
    <property type="entry name" value="Phosphoglycerate mutase-like"/>
    <property type="match status" value="1"/>
</dbReference>
<evidence type="ECO:0000256" key="1">
    <source>
        <dbReference type="PIRSR" id="PIRSR613078-1"/>
    </source>
</evidence>
<dbReference type="RefSeq" id="WP_091021784.1">
    <property type="nucleotide sequence ID" value="NZ_BKAE01000004.1"/>
</dbReference>
<keyword evidence="4" id="KW-1185">Reference proteome</keyword>
<dbReference type="Pfam" id="PF00300">
    <property type="entry name" value="His_Phos_1"/>
    <property type="match status" value="1"/>
</dbReference>
<dbReference type="OrthoDB" id="9793115at2"/>
<gene>
    <name evidence="3" type="ORF">SAMN05192576_0629</name>
</gene>
<dbReference type="GO" id="GO:0005737">
    <property type="term" value="C:cytoplasm"/>
    <property type="evidence" value="ECO:0007669"/>
    <property type="project" value="TreeGrafter"/>
</dbReference>
<dbReference type="Proteomes" id="UP000199004">
    <property type="component" value="Unassembled WGS sequence"/>
</dbReference>
<dbReference type="InterPro" id="IPR029033">
    <property type="entry name" value="His_PPase_superfam"/>
</dbReference>
<evidence type="ECO:0000313" key="3">
    <source>
        <dbReference type="EMBL" id="SDM66223.1"/>
    </source>
</evidence>
<dbReference type="AlphaFoldDB" id="A0A1G9V296"/>
<feature type="active site" description="Proton donor/acceptor" evidence="1">
    <location>
        <position position="86"/>
    </location>
</feature>
<dbReference type="SUPFAM" id="SSF53254">
    <property type="entry name" value="Phosphoglycerate mutase-like"/>
    <property type="match status" value="1"/>
</dbReference>